<proteinExistence type="predicted"/>
<organism evidence="1">
    <name type="scientific">marine sediment metagenome</name>
    <dbReference type="NCBI Taxonomy" id="412755"/>
    <lineage>
        <taxon>unclassified sequences</taxon>
        <taxon>metagenomes</taxon>
        <taxon>ecological metagenomes</taxon>
    </lineage>
</organism>
<name>X0W3V9_9ZZZZ</name>
<protein>
    <submittedName>
        <fullName evidence="1">Uncharacterized protein</fullName>
    </submittedName>
</protein>
<feature type="non-terminal residue" evidence="1">
    <location>
        <position position="1"/>
    </location>
</feature>
<accession>X0W3V9</accession>
<reference evidence="1" key="1">
    <citation type="journal article" date="2014" name="Front. Microbiol.">
        <title>High frequency of phylogenetically diverse reductive dehalogenase-homologous genes in deep subseafloor sedimentary metagenomes.</title>
        <authorList>
            <person name="Kawai M."/>
            <person name="Futagami T."/>
            <person name="Toyoda A."/>
            <person name="Takaki Y."/>
            <person name="Nishi S."/>
            <person name="Hori S."/>
            <person name="Arai W."/>
            <person name="Tsubouchi T."/>
            <person name="Morono Y."/>
            <person name="Uchiyama I."/>
            <person name="Ito T."/>
            <person name="Fujiyama A."/>
            <person name="Inagaki F."/>
            <person name="Takami H."/>
        </authorList>
    </citation>
    <scope>NUCLEOTIDE SEQUENCE</scope>
    <source>
        <strain evidence="1">Expedition CK06-06</strain>
    </source>
</reference>
<dbReference type="EMBL" id="BARS01039474">
    <property type="protein sequence ID" value="GAG19313.1"/>
    <property type="molecule type" value="Genomic_DNA"/>
</dbReference>
<comment type="caution">
    <text evidence="1">The sequence shown here is derived from an EMBL/GenBank/DDBJ whole genome shotgun (WGS) entry which is preliminary data.</text>
</comment>
<evidence type="ECO:0000313" key="1">
    <source>
        <dbReference type="EMBL" id="GAG19313.1"/>
    </source>
</evidence>
<dbReference type="AlphaFoldDB" id="X0W3V9"/>
<sequence>DAPGANHNVDGWSYEPGTNSLWDPLGVFHSNSCTFSFMDGHAAVKKWTDKRTVIFFTSRSQAASMGFGKKTPFNPPNEDLVWLDAHYPGNQHVAQ</sequence>
<gene>
    <name evidence="1" type="ORF">S01H1_60269</name>
</gene>